<keyword evidence="2" id="KW-0186">Copper</keyword>
<proteinExistence type="inferred from homology"/>
<dbReference type="PROSITE" id="PS51352">
    <property type="entry name" value="THIOREDOXIN_2"/>
    <property type="match status" value="1"/>
</dbReference>
<dbReference type="InterPro" id="IPR003782">
    <property type="entry name" value="SCO1/SenC"/>
</dbReference>
<evidence type="ECO:0000313" key="5">
    <source>
        <dbReference type="Proteomes" id="UP001171111"/>
    </source>
</evidence>
<dbReference type="InterPro" id="IPR036249">
    <property type="entry name" value="Thioredoxin-like_sf"/>
</dbReference>
<evidence type="ECO:0000256" key="1">
    <source>
        <dbReference type="ARBA" id="ARBA00010996"/>
    </source>
</evidence>
<dbReference type="PANTHER" id="PTHR12151:SF25">
    <property type="entry name" value="LINALOOL DEHYDRATASE_ISOMERASE DOMAIN-CONTAINING PROTEIN"/>
    <property type="match status" value="1"/>
</dbReference>
<name>A0ABT8T9I1_9BACT</name>
<dbReference type="Gene3D" id="3.40.30.10">
    <property type="entry name" value="Glutaredoxin"/>
    <property type="match status" value="1"/>
</dbReference>
<keyword evidence="5" id="KW-1185">Reference proteome</keyword>
<evidence type="ECO:0000256" key="2">
    <source>
        <dbReference type="ARBA" id="ARBA00023008"/>
    </source>
</evidence>
<dbReference type="EMBL" id="JAULJQ010000001">
    <property type="protein sequence ID" value="MDO2408492.1"/>
    <property type="molecule type" value="Genomic_DNA"/>
</dbReference>
<gene>
    <name evidence="4" type="ORF">Q2362_00075</name>
</gene>
<protein>
    <submittedName>
        <fullName evidence="4">SCO family protein</fullName>
    </submittedName>
</protein>
<comment type="caution">
    <text evidence="4">The sequence shown here is derived from an EMBL/GenBank/DDBJ whole genome shotgun (WGS) entry which is preliminary data.</text>
</comment>
<dbReference type="RefSeq" id="WP_302243193.1">
    <property type="nucleotide sequence ID" value="NZ_JAULJQ010000001.1"/>
</dbReference>
<organism evidence="4 5">
    <name type="scientific">Campylobacter magnus</name>
    <dbReference type="NCBI Taxonomy" id="3026462"/>
    <lineage>
        <taxon>Bacteria</taxon>
        <taxon>Pseudomonadati</taxon>
        <taxon>Campylobacterota</taxon>
        <taxon>Epsilonproteobacteria</taxon>
        <taxon>Campylobacterales</taxon>
        <taxon>Campylobacteraceae</taxon>
        <taxon>Campylobacter</taxon>
    </lineage>
</organism>
<comment type="similarity">
    <text evidence="1">Belongs to the SCO1/2 family.</text>
</comment>
<evidence type="ECO:0000313" key="4">
    <source>
        <dbReference type="EMBL" id="MDO2408492.1"/>
    </source>
</evidence>
<evidence type="ECO:0000259" key="3">
    <source>
        <dbReference type="PROSITE" id="PS51352"/>
    </source>
</evidence>
<dbReference type="Pfam" id="PF02630">
    <property type="entry name" value="SCO1-SenC"/>
    <property type="match status" value="1"/>
</dbReference>
<dbReference type="Proteomes" id="UP001171111">
    <property type="component" value="Unassembled WGS sequence"/>
</dbReference>
<dbReference type="SUPFAM" id="SSF52833">
    <property type="entry name" value="Thioredoxin-like"/>
    <property type="match status" value="1"/>
</dbReference>
<accession>A0ABT8T9I1</accession>
<reference evidence="4 5" key="1">
    <citation type="submission" date="2023-06" db="EMBL/GenBank/DDBJ databases">
        <title>Campylobacter magnum sp. nov., isolated from cecal contents of domestic pigs (Sus scrofa domesticus).</title>
        <authorList>
            <person name="Papic B."/>
            <person name="Gruntar I."/>
        </authorList>
    </citation>
    <scope>NUCLEOTIDE SEQUENCE [LARGE SCALE GENOMIC DNA]</scope>
    <source>
        <strain evidence="5">34484-21</strain>
    </source>
</reference>
<dbReference type="PANTHER" id="PTHR12151">
    <property type="entry name" value="ELECTRON TRANSPORT PROTIN SCO1/SENC FAMILY MEMBER"/>
    <property type="match status" value="1"/>
</dbReference>
<dbReference type="InterPro" id="IPR013766">
    <property type="entry name" value="Thioredoxin_domain"/>
</dbReference>
<feature type="domain" description="Thioredoxin" evidence="3">
    <location>
        <begin position="19"/>
        <end position="158"/>
    </location>
</feature>
<dbReference type="CDD" id="cd02968">
    <property type="entry name" value="SCO"/>
    <property type="match status" value="1"/>
</dbReference>
<sequence length="169" mass="18880">MKKVLILLFLALIFLGLGAVLGAGKYDFSAKSVRGEFALSRLDKPALLYFGYTNCPDVCPATLYLLNNALDELGLDAQIIFISVDKQRDSLKACDEYAKHFRADAICVEPKNFEKVAKAYDVKYKIESKNGQISVAHSPYVYALKDTQLITVIENLAQKALKRELLKLK</sequence>